<feature type="region of interest" description="Disordered" evidence="1">
    <location>
        <begin position="463"/>
        <end position="490"/>
    </location>
</feature>
<reference evidence="2" key="1">
    <citation type="submission" date="2017-04" db="EMBL/GenBank/DDBJ databases">
        <title>Population genomics of picophytoplankton unveils novel chromosome hypervariability.</title>
        <authorList>
            <consortium name="DOE Joint Genome Institute"/>
            <person name="Blanc-Mathieu R."/>
            <person name="Krasovec M."/>
            <person name="Hebrard M."/>
            <person name="Yau S."/>
            <person name="Desgranges E."/>
            <person name="Martin J."/>
            <person name="Schackwitz W."/>
            <person name="Kuo A."/>
            <person name="Salin G."/>
            <person name="Donnadieu C."/>
            <person name="Desdevises Y."/>
            <person name="Sanchez-Ferandin S."/>
            <person name="Moreau H."/>
            <person name="Rivals E."/>
            <person name="Grigoriev I.V."/>
            <person name="Grimsley N."/>
            <person name="Eyre-Walker A."/>
            <person name="Piganeau G."/>
        </authorList>
    </citation>
    <scope>NUCLEOTIDE SEQUENCE [LARGE SCALE GENOMIC DNA]</scope>
    <source>
        <strain evidence="2">RCC 1115</strain>
    </source>
</reference>
<feature type="region of interest" description="Disordered" evidence="1">
    <location>
        <begin position="114"/>
        <end position="156"/>
    </location>
</feature>
<dbReference type="AlphaFoldDB" id="A0A1Y5I3Y9"/>
<dbReference type="EMBL" id="KZ155839">
    <property type="protein sequence ID" value="OUS41835.1"/>
    <property type="molecule type" value="Genomic_DNA"/>
</dbReference>
<evidence type="ECO:0000256" key="1">
    <source>
        <dbReference type="SAM" id="MobiDB-lite"/>
    </source>
</evidence>
<name>A0A1Y5I3Y9_OSTTA</name>
<accession>A0A1Y5I3Y9</accession>
<evidence type="ECO:0000313" key="2">
    <source>
        <dbReference type="EMBL" id="OUS41835.1"/>
    </source>
</evidence>
<protein>
    <submittedName>
        <fullName evidence="2">Uncharacterized protein</fullName>
    </submittedName>
</protein>
<feature type="compositionally biased region" description="Basic and acidic residues" evidence="1">
    <location>
        <begin position="466"/>
        <end position="481"/>
    </location>
</feature>
<feature type="compositionally biased region" description="Basic and acidic residues" evidence="1">
    <location>
        <begin position="135"/>
        <end position="156"/>
    </location>
</feature>
<feature type="region of interest" description="Disordered" evidence="1">
    <location>
        <begin position="48"/>
        <end position="95"/>
    </location>
</feature>
<proteinExistence type="predicted"/>
<sequence length="490" mass="53065">MAPGTPTLKRQSTTEFLGSLLRGNSLEALGEAEEDVDDGRVGALTRAATVKSSGDESEPGSPFSDARIGSRRRERFGSSLGSDRMPPDPFPLSEVTTFARGDSASGLASFLGASEPTATRKSARHAGGGSGGKKANVETRTTVRSEKPSSSKRVVHAEKPNAAGFKAASFGRVNAQHGAGDAGDHHGWSYIPKRADRRRAIARFTTAIIRAAGQQSFISREGVGYRKAFDRFLLETYGETFAEGGYWYKNAEIEPFFRVILYVATEGKINLANDDVKYLFTKKEERQAAEWVLDEDVLAKLGLTARDVASVYEGKPRKSQAGFVRGTPLKVPPMTSMPEQPAPFLEGIVRAKMRSTSATVEGSMAPPPPRPRTPVALLVPGSNLSSPSAVPLDIQRLFDTIPKPNFQGVNATKSRQMSRQYSSDLARLVSEFNANPSSGDEFVMQYLARSASELDAIVAMQQNEAAAKDNKRATEDADQARSTRASKRRR</sequence>
<organism evidence="2">
    <name type="scientific">Ostreococcus tauri</name>
    <name type="common">Marine green alga</name>
    <dbReference type="NCBI Taxonomy" id="70448"/>
    <lineage>
        <taxon>Eukaryota</taxon>
        <taxon>Viridiplantae</taxon>
        <taxon>Chlorophyta</taxon>
        <taxon>Mamiellophyceae</taxon>
        <taxon>Mamiellales</taxon>
        <taxon>Bathycoccaceae</taxon>
        <taxon>Ostreococcus</taxon>
    </lineage>
</organism>
<gene>
    <name evidence="2" type="ORF">BE221DRAFT_187766</name>
</gene>
<dbReference type="Proteomes" id="UP000195557">
    <property type="component" value="Unassembled WGS sequence"/>
</dbReference>